<dbReference type="InterPro" id="IPR036509">
    <property type="entry name" value="Met_Sox_Rdtase_MsrA_sf"/>
</dbReference>
<dbReference type="Gene3D" id="3.30.1060.10">
    <property type="entry name" value="Peptide methionine sulphoxide reductase MsrA"/>
    <property type="match status" value="1"/>
</dbReference>
<comment type="catalytic activity">
    <reaction evidence="2 4">
        <text>L-methionyl-[protein] + [thioredoxin]-disulfide + H2O = L-methionyl-(S)-S-oxide-[protein] + [thioredoxin]-dithiol</text>
        <dbReference type="Rhea" id="RHEA:14217"/>
        <dbReference type="Rhea" id="RHEA-COMP:10698"/>
        <dbReference type="Rhea" id="RHEA-COMP:10700"/>
        <dbReference type="Rhea" id="RHEA-COMP:12313"/>
        <dbReference type="Rhea" id="RHEA-COMP:12315"/>
        <dbReference type="ChEBI" id="CHEBI:15377"/>
        <dbReference type="ChEBI" id="CHEBI:16044"/>
        <dbReference type="ChEBI" id="CHEBI:29950"/>
        <dbReference type="ChEBI" id="CHEBI:44120"/>
        <dbReference type="ChEBI" id="CHEBI:50058"/>
        <dbReference type="EC" id="1.8.4.11"/>
    </reaction>
</comment>
<comment type="caution">
    <text evidence="6">The sequence shown here is derived from an EMBL/GenBank/DDBJ whole genome shotgun (WGS) entry which is preliminary data.</text>
</comment>
<evidence type="ECO:0000313" key="6">
    <source>
        <dbReference type="EMBL" id="CCH56503.1"/>
    </source>
</evidence>
<dbReference type="GO" id="GO:0008113">
    <property type="term" value="F:peptide-methionine (S)-S-oxide reductase activity"/>
    <property type="evidence" value="ECO:0007669"/>
    <property type="project" value="UniProtKB-UniRule"/>
</dbReference>
<comment type="catalytic activity">
    <reaction evidence="3 4">
        <text>[thioredoxin]-disulfide + L-methionine + H2O = L-methionine (S)-S-oxide + [thioredoxin]-dithiol</text>
        <dbReference type="Rhea" id="RHEA:19993"/>
        <dbReference type="Rhea" id="RHEA-COMP:10698"/>
        <dbReference type="Rhea" id="RHEA-COMP:10700"/>
        <dbReference type="ChEBI" id="CHEBI:15377"/>
        <dbReference type="ChEBI" id="CHEBI:29950"/>
        <dbReference type="ChEBI" id="CHEBI:50058"/>
        <dbReference type="ChEBI" id="CHEBI:57844"/>
        <dbReference type="ChEBI" id="CHEBI:58772"/>
        <dbReference type="EC" id="1.8.4.11"/>
    </reaction>
</comment>
<dbReference type="AlphaFoldDB" id="I2GRH5"/>
<dbReference type="HAMAP" id="MF_01401">
    <property type="entry name" value="MsrA"/>
    <property type="match status" value="1"/>
</dbReference>
<dbReference type="Proteomes" id="UP000009309">
    <property type="component" value="Unassembled WGS sequence"/>
</dbReference>
<evidence type="ECO:0000259" key="5">
    <source>
        <dbReference type="Pfam" id="PF01625"/>
    </source>
</evidence>
<evidence type="ECO:0000256" key="1">
    <source>
        <dbReference type="ARBA" id="ARBA00023002"/>
    </source>
</evidence>
<name>I2GRH5_9BACT</name>
<gene>
    <name evidence="4" type="primary">msrA</name>
    <name evidence="6" type="ORF">BN8_05847</name>
</gene>
<dbReference type="Pfam" id="PF01625">
    <property type="entry name" value="PMSR"/>
    <property type="match status" value="1"/>
</dbReference>
<evidence type="ECO:0000256" key="3">
    <source>
        <dbReference type="ARBA" id="ARBA00048782"/>
    </source>
</evidence>
<feature type="active site" evidence="4">
    <location>
        <position position="103"/>
    </location>
</feature>
<proteinExistence type="inferred from homology"/>
<dbReference type="STRING" id="1185876.BN8_05847"/>
<dbReference type="SUPFAM" id="SSF55068">
    <property type="entry name" value="Peptide methionine sulfoxide reductase"/>
    <property type="match status" value="1"/>
</dbReference>
<organism evidence="6 7">
    <name type="scientific">Fibrisoma limi BUZ 3</name>
    <dbReference type="NCBI Taxonomy" id="1185876"/>
    <lineage>
        <taxon>Bacteria</taxon>
        <taxon>Pseudomonadati</taxon>
        <taxon>Bacteroidota</taxon>
        <taxon>Cytophagia</taxon>
        <taxon>Cytophagales</taxon>
        <taxon>Spirosomataceae</taxon>
        <taxon>Fibrisoma</taxon>
    </lineage>
</organism>
<dbReference type="eggNOG" id="COG0225">
    <property type="taxonomic scope" value="Bacteria"/>
</dbReference>
<accession>I2GRH5</accession>
<feature type="domain" description="Peptide methionine sulphoxide reductase MsrA" evidence="5">
    <location>
        <begin position="96"/>
        <end position="248"/>
    </location>
</feature>
<dbReference type="EC" id="1.8.4.11" evidence="4"/>
<comment type="function">
    <text evidence="4">Has an important function as a repair enzyme for proteins that have been inactivated by oxidation. Catalyzes the reversible oxidation-reduction of methionine sulfoxide in proteins to methionine.</text>
</comment>
<keyword evidence="7" id="KW-1185">Reference proteome</keyword>
<dbReference type="InterPro" id="IPR002569">
    <property type="entry name" value="Met_Sox_Rdtase_MsrA_dom"/>
</dbReference>
<dbReference type="PANTHER" id="PTHR43774">
    <property type="entry name" value="PEPTIDE METHIONINE SULFOXIDE REDUCTASE"/>
    <property type="match status" value="1"/>
</dbReference>
<evidence type="ECO:0000256" key="2">
    <source>
        <dbReference type="ARBA" id="ARBA00047806"/>
    </source>
</evidence>
<comment type="similarity">
    <text evidence="4">Belongs to the MsrA Met sulfoxide reductase family.</text>
</comment>
<evidence type="ECO:0000256" key="4">
    <source>
        <dbReference type="HAMAP-Rule" id="MF_01401"/>
    </source>
</evidence>
<dbReference type="PANTHER" id="PTHR43774:SF1">
    <property type="entry name" value="PEPTIDE METHIONINE SULFOXIDE REDUCTASE MSRA 2"/>
    <property type="match status" value="1"/>
</dbReference>
<dbReference type="GO" id="GO:0033744">
    <property type="term" value="F:L-methionine:thioredoxin-disulfide S-oxidoreductase activity"/>
    <property type="evidence" value="ECO:0007669"/>
    <property type="project" value="RHEA"/>
</dbReference>
<sequence>MAWCLSRGHRSGSGWCRGLSQIKGCVNFTRMSYVMLVSNNHNPTLMVAPPFLKKTVALASAFLSVAVMTACGQPAQSANHKKKSSMTTNQSTNVAKATFGTGCFWCTEAMFETLDGVISAVSGYEGGAKANPTYKEVCTGTTGHAECVEVTYDPSKITYQELLEAFFRSHDPTSLNRQGADVGTQYRSVIFYHNDEQKQLAETAKTELNKSGAYDKQIVTEISPATTFYEAEAYHQNYFAQNPDQGYCAFVIAPKLDKFKKVFKEKLKTDVAASH</sequence>
<dbReference type="NCBIfam" id="TIGR00401">
    <property type="entry name" value="msrA"/>
    <property type="match status" value="1"/>
</dbReference>
<protein>
    <recommendedName>
        <fullName evidence="4">Peptide methionine sulfoxide reductase MsrA</fullName>
        <shortName evidence="4">Protein-methionine-S-oxide reductase</shortName>
        <ecNumber evidence="4">1.8.4.11</ecNumber>
    </recommendedName>
    <alternativeName>
        <fullName evidence="4">Peptide-methionine (S)-S-oxide reductase</fullName>
        <shortName evidence="4">Peptide Met(O) reductase</shortName>
    </alternativeName>
</protein>
<reference evidence="6 7" key="1">
    <citation type="journal article" date="2012" name="J. Bacteriol.">
        <title>Genome Sequence of the Filamentous Bacterium Fibrisoma limi BUZ 3T.</title>
        <authorList>
            <person name="Filippini M."/>
            <person name="Qi W."/>
            <person name="Jaenicke S."/>
            <person name="Goesmann A."/>
            <person name="Smits T.H."/>
            <person name="Bagheri H.C."/>
        </authorList>
    </citation>
    <scope>NUCLEOTIDE SEQUENCE [LARGE SCALE GENOMIC DNA]</scope>
    <source>
        <strain evidence="7">BUZ 3T</strain>
    </source>
</reference>
<keyword evidence="1 4" id="KW-0560">Oxidoreductase</keyword>
<dbReference type="EMBL" id="CAIT01000009">
    <property type="protein sequence ID" value="CCH56503.1"/>
    <property type="molecule type" value="Genomic_DNA"/>
</dbReference>
<evidence type="ECO:0000313" key="7">
    <source>
        <dbReference type="Proteomes" id="UP000009309"/>
    </source>
</evidence>